<evidence type="ECO:0000256" key="6">
    <source>
        <dbReference type="SAM" id="MobiDB-lite"/>
    </source>
</evidence>
<name>A0A7S2YFV1_9STRA</name>
<evidence type="ECO:0000259" key="8">
    <source>
        <dbReference type="Pfam" id="PF02308"/>
    </source>
</evidence>
<dbReference type="InterPro" id="IPR049177">
    <property type="entry name" value="MgtC_SapB_SrpB_YhiD_N"/>
</dbReference>
<evidence type="ECO:0000256" key="7">
    <source>
        <dbReference type="SAM" id="Phobius"/>
    </source>
</evidence>
<dbReference type="Pfam" id="PF02308">
    <property type="entry name" value="MgtC"/>
    <property type="match status" value="1"/>
</dbReference>
<feature type="transmembrane region" description="Helical" evidence="7">
    <location>
        <begin position="116"/>
        <end position="136"/>
    </location>
</feature>
<evidence type="ECO:0000256" key="5">
    <source>
        <dbReference type="ARBA" id="ARBA00023136"/>
    </source>
</evidence>
<accession>A0A7S2YFV1</accession>
<feature type="domain" description="MgtC/SapB/SrpB/YhiD N-terminal" evidence="8">
    <location>
        <begin position="91"/>
        <end position="224"/>
    </location>
</feature>
<organism evidence="9">
    <name type="scientific">Entomoneis paludosa</name>
    <dbReference type="NCBI Taxonomy" id="265537"/>
    <lineage>
        <taxon>Eukaryota</taxon>
        <taxon>Sar</taxon>
        <taxon>Stramenopiles</taxon>
        <taxon>Ochrophyta</taxon>
        <taxon>Bacillariophyta</taxon>
        <taxon>Bacillariophyceae</taxon>
        <taxon>Bacillariophycidae</taxon>
        <taxon>Entomoneidaceae</taxon>
        <taxon>Entomoneis</taxon>
    </lineage>
</organism>
<gene>
    <name evidence="9" type="ORF">APAL1065_LOCUS15428</name>
</gene>
<feature type="compositionally biased region" description="Basic and acidic residues" evidence="6">
    <location>
        <begin position="260"/>
        <end position="287"/>
    </location>
</feature>
<comment type="subcellular location">
    <subcellularLocation>
        <location evidence="1">Cell membrane</location>
        <topology evidence="1">Multi-pass membrane protein</topology>
    </subcellularLocation>
</comment>
<protein>
    <recommendedName>
        <fullName evidence="8">MgtC/SapB/SrpB/YhiD N-terminal domain-containing protein</fullName>
    </recommendedName>
</protein>
<dbReference type="InterPro" id="IPR003416">
    <property type="entry name" value="MgtC/SapB/SrpB/YhiD_fam"/>
</dbReference>
<dbReference type="PRINTS" id="PR01837">
    <property type="entry name" value="MGTCSAPBPROT"/>
</dbReference>
<reference evidence="9" key="1">
    <citation type="submission" date="2021-01" db="EMBL/GenBank/DDBJ databases">
        <authorList>
            <person name="Corre E."/>
            <person name="Pelletier E."/>
            <person name="Niang G."/>
            <person name="Scheremetjew M."/>
            <person name="Finn R."/>
            <person name="Kale V."/>
            <person name="Holt S."/>
            <person name="Cochrane G."/>
            <person name="Meng A."/>
            <person name="Brown T."/>
            <person name="Cohen L."/>
        </authorList>
    </citation>
    <scope>NUCLEOTIDE SEQUENCE</scope>
    <source>
        <strain evidence="9">CCMP125</strain>
    </source>
</reference>
<evidence type="ECO:0000256" key="1">
    <source>
        <dbReference type="ARBA" id="ARBA00004651"/>
    </source>
</evidence>
<feature type="transmembrane region" description="Helical" evidence="7">
    <location>
        <begin position="21"/>
        <end position="40"/>
    </location>
</feature>
<feature type="transmembrane region" description="Helical" evidence="7">
    <location>
        <begin position="189"/>
        <end position="218"/>
    </location>
</feature>
<evidence type="ECO:0000313" key="9">
    <source>
        <dbReference type="EMBL" id="CAD9973408.1"/>
    </source>
</evidence>
<evidence type="ECO:0000256" key="4">
    <source>
        <dbReference type="ARBA" id="ARBA00022989"/>
    </source>
</evidence>
<proteinExistence type="predicted"/>
<evidence type="ECO:0000256" key="3">
    <source>
        <dbReference type="ARBA" id="ARBA00022692"/>
    </source>
</evidence>
<keyword evidence="3 7" id="KW-0812">Transmembrane</keyword>
<keyword evidence="5 7" id="KW-0472">Membrane</keyword>
<dbReference type="PANTHER" id="PTHR33778:SF1">
    <property type="entry name" value="MAGNESIUM TRANSPORTER YHID-RELATED"/>
    <property type="match status" value="1"/>
</dbReference>
<dbReference type="GO" id="GO:0005886">
    <property type="term" value="C:plasma membrane"/>
    <property type="evidence" value="ECO:0007669"/>
    <property type="project" value="UniProtKB-SubCell"/>
</dbReference>
<dbReference type="AlphaFoldDB" id="A0A7S2YFV1"/>
<keyword evidence="4 7" id="KW-1133">Transmembrane helix</keyword>
<evidence type="ECO:0000256" key="2">
    <source>
        <dbReference type="ARBA" id="ARBA00022475"/>
    </source>
</evidence>
<dbReference type="EMBL" id="HBHT01022996">
    <property type="protein sequence ID" value="CAD9973408.1"/>
    <property type="molecule type" value="Transcribed_RNA"/>
</dbReference>
<feature type="region of interest" description="Disordered" evidence="6">
    <location>
        <begin position="228"/>
        <end position="306"/>
    </location>
</feature>
<keyword evidence="2" id="KW-1003">Cell membrane</keyword>
<dbReference type="PANTHER" id="PTHR33778">
    <property type="entry name" value="PROTEIN MGTC"/>
    <property type="match status" value="1"/>
</dbReference>
<sequence length="306" mass="33377">MVNANTTVRNKYFTDFTMGKGLFYGFAILFVLSVSVVVVLEPIIPLWCDEDAQDKSIEYLNPSYVYYPCRHKRAPHLLFLTPEECDFGRRLVASVFLGSIIGWERRMADRPAGIRTMSLVSLASCLFTICSAFAFLSGPMAWDASRIAAAIPSGVGFLGAGLIFKEAQKDEDTGLQQHVVHGLTTATSVWLSAAVGCACGGALYFVAAFCTAIMLVLLRFGPRQHDLDEDDEEEANGAEGEATDASIWSAKKGPYGTDSLRTRDDFGEKEPMIKKGDSERGIERGESRLSSNTKSLRSRAALGSVV</sequence>